<comment type="caution">
    <text evidence="2">The sequence shown here is derived from an EMBL/GenBank/DDBJ whole genome shotgun (WGS) entry which is preliminary data.</text>
</comment>
<name>A0A4Y3WJ76_9PSEU</name>
<reference evidence="2 3" key="1">
    <citation type="submission" date="2019-06" db="EMBL/GenBank/DDBJ databases">
        <title>Whole genome shotgun sequence of Pseudonocardia hydrocarbonoxydans NBRC 14498.</title>
        <authorList>
            <person name="Hosoyama A."/>
            <person name="Uohara A."/>
            <person name="Ohji S."/>
            <person name="Ichikawa N."/>
        </authorList>
    </citation>
    <scope>NUCLEOTIDE SEQUENCE [LARGE SCALE GENOMIC DNA]</scope>
    <source>
        <strain evidence="2 3">NBRC 14498</strain>
    </source>
</reference>
<evidence type="ECO:0008006" key="4">
    <source>
        <dbReference type="Google" id="ProtNLM"/>
    </source>
</evidence>
<keyword evidence="3" id="KW-1185">Reference proteome</keyword>
<gene>
    <name evidence="2" type="ORF">PHY01_12850</name>
</gene>
<dbReference type="AlphaFoldDB" id="A0A4Y3WJ76"/>
<feature type="compositionally biased region" description="Pro residues" evidence="1">
    <location>
        <begin position="209"/>
        <end position="222"/>
    </location>
</feature>
<accession>A0A4Y3WJ76</accession>
<protein>
    <recommendedName>
        <fullName evidence="4">TIGR02453 family protein</fullName>
    </recommendedName>
</protein>
<dbReference type="EMBL" id="BJNG01000012">
    <property type="protein sequence ID" value="GEC19002.1"/>
    <property type="molecule type" value="Genomic_DNA"/>
</dbReference>
<evidence type="ECO:0000313" key="3">
    <source>
        <dbReference type="Proteomes" id="UP000320338"/>
    </source>
</evidence>
<evidence type="ECO:0000313" key="2">
    <source>
        <dbReference type="EMBL" id="GEC19002.1"/>
    </source>
</evidence>
<sequence length="230" mass="25346">MRPLWNRTAPHSVQSAVFTTDATAFLSEIAADNTAAFFAAHRHRHAGALDAPLRDLAAALAEEFGPLRVLRPHRNRRFRPDLPPYRTDAGLVGADPPRAVLLSATAFTVSVGPWRFDRGQRARFRAAVDDELGALLDGWTVASPRLTGLPRGVRTDDPHLPLLRLDGLQVQRSWPVGDWLGTGEPLRRVRETWRAAGPVLRWLDRHVGPPDPVVPRPRPPAVPTVAEEPG</sequence>
<dbReference type="Proteomes" id="UP000320338">
    <property type="component" value="Unassembled WGS sequence"/>
</dbReference>
<feature type="region of interest" description="Disordered" evidence="1">
    <location>
        <begin position="206"/>
        <end position="230"/>
    </location>
</feature>
<organism evidence="2 3">
    <name type="scientific">Pseudonocardia hydrocarbonoxydans</name>
    <dbReference type="NCBI Taxonomy" id="76726"/>
    <lineage>
        <taxon>Bacteria</taxon>
        <taxon>Bacillati</taxon>
        <taxon>Actinomycetota</taxon>
        <taxon>Actinomycetes</taxon>
        <taxon>Pseudonocardiales</taxon>
        <taxon>Pseudonocardiaceae</taxon>
        <taxon>Pseudonocardia</taxon>
    </lineage>
</organism>
<dbReference type="Pfam" id="PF09365">
    <property type="entry name" value="DUF2461"/>
    <property type="match status" value="1"/>
</dbReference>
<dbReference type="InterPro" id="IPR012808">
    <property type="entry name" value="CHP02453"/>
</dbReference>
<evidence type="ECO:0000256" key="1">
    <source>
        <dbReference type="SAM" id="MobiDB-lite"/>
    </source>
</evidence>
<proteinExistence type="predicted"/>